<dbReference type="Proteomes" id="UP001156218">
    <property type="component" value="Chromosome"/>
</dbReference>
<evidence type="ECO:0000313" key="5">
    <source>
        <dbReference type="Proteomes" id="UP000095541"/>
    </source>
</evidence>
<dbReference type="AlphaFoldDB" id="A0A139L010"/>
<feature type="signal peptide" evidence="1">
    <location>
        <begin position="1"/>
        <end position="22"/>
    </location>
</feature>
<dbReference type="PROSITE" id="PS51257">
    <property type="entry name" value="PROKAR_LIPOPROTEIN"/>
    <property type="match status" value="1"/>
</dbReference>
<proteinExistence type="predicted"/>
<organism evidence="3 6">
    <name type="scientific">Bacteroides thetaiotaomicron</name>
    <dbReference type="NCBI Taxonomy" id="818"/>
    <lineage>
        <taxon>Bacteria</taxon>
        <taxon>Pseudomonadati</taxon>
        <taxon>Bacteroidota</taxon>
        <taxon>Bacteroidia</taxon>
        <taxon>Bacteroidales</taxon>
        <taxon>Bacteroidaceae</taxon>
        <taxon>Bacteroides</taxon>
    </lineage>
</organism>
<dbReference type="EMBL" id="JAGZEE010000002">
    <property type="protein sequence ID" value="MBS5409400.1"/>
    <property type="molecule type" value="Genomic_DNA"/>
</dbReference>
<evidence type="ECO:0000313" key="2">
    <source>
        <dbReference type="EMBL" id="CUP90239.1"/>
    </source>
</evidence>
<dbReference type="PATRIC" id="fig|818.29.peg.524"/>
<dbReference type="Proteomes" id="UP000095541">
    <property type="component" value="Unassembled WGS sequence"/>
</dbReference>
<evidence type="ECO:0000313" key="6">
    <source>
        <dbReference type="Proteomes" id="UP000782901"/>
    </source>
</evidence>
<accession>A0A139L010</accession>
<name>A0A139L010_BACT4</name>
<protein>
    <submittedName>
        <fullName evidence="3">DUF4840 domain-containing protein</fullName>
    </submittedName>
</protein>
<dbReference type="Proteomes" id="UP000782901">
    <property type="component" value="Unassembled WGS sequence"/>
</dbReference>
<dbReference type="EMBL" id="CZBI01000002">
    <property type="protein sequence ID" value="CUP90239.1"/>
    <property type="molecule type" value="Genomic_DNA"/>
</dbReference>
<evidence type="ECO:0000313" key="4">
    <source>
        <dbReference type="EMBL" id="UYU66684.1"/>
    </source>
</evidence>
<evidence type="ECO:0000313" key="7">
    <source>
        <dbReference type="Proteomes" id="UP001156218"/>
    </source>
</evidence>
<reference evidence="2 5" key="1">
    <citation type="submission" date="2015-09" db="EMBL/GenBank/DDBJ databases">
        <authorList>
            <consortium name="Pathogen Informatics"/>
        </authorList>
    </citation>
    <scope>NUCLEOTIDE SEQUENCE [LARGE SCALE GENOMIC DNA]</scope>
    <source>
        <strain evidence="2 5">2789STDY5834945</strain>
    </source>
</reference>
<dbReference type="Pfam" id="PF16128">
    <property type="entry name" value="DUF4840"/>
    <property type="match status" value="1"/>
</dbReference>
<feature type="chain" id="PRO_5014531230" evidence="1">
    <location>
        <begin position="23"/>
        <end position="218"/>
    </location>
</feature>
<gene>
    <name evidence="2" type="ORF">ERS852557_02123</name>
    <name evidence="3" type="ORF">KHY35_01580</name>
    <name evidence="4" type="ORF">KQP68_24515</name>
</gene>
<evidence type="ECO:0000256" key="1">
    <source>
        <dbReference type="SAM" id="SignalP"/>
    </source>
</evidence>
<dbReference type="EMBL" id="CP083680">
    <property type="protein sequence ID" value="UYU66684.1"/>
    <property type="molecule type" value="Genomic_DNA"/>
</dbReference>
<sequence length="218" mass="24304">MKTLTKMKKVCCLSRFVLLVMALGMTSIFTSCSSDDDENIPVYSLKDVEGTYSGKMQTTSIAPLENAENEAEDGVTVNAELKDNHILISKFPVEDLIKSIIEDPDAAEAIIKAVGDVEYKIPYQAAFNDNKDNILLQMSPEPLVLEIAMEPQPIRKTEGEEETPKLTVKVTIKADEKGSYAYEGQKLKFAIQATEVTVNEERFDKFPATTFTFDMTKK</sequence>
<dbReference type="RefSeq" id="WP_055218491.1">
    <property type="nucleotide sequence ID" value="NZ_CAXKYH010000009.1"/>
</dbReference>
<evidence type="ECO:0000313" key="3">
    <source>
        <dbReference type="EMBL" id="MBS5409400.1"/>
    </source>
</evidence>
<keyword evidence="1" id="KW-0732">Signal</keyword>
<dbReference type="InterPro" id="IPR032293">
    <property type="entry name" value="DUF4840"/>
</dbReference>
<reference evidence="3" key="2">
    <citation type="submission" date="2021-02" db="EMBL/GenBank/DDBJ databases">
        <title>Infant gut strain persistence is associated with maternal origin, phylogeny, and functional potential including surface adhesion and iron acquisition.</title>
        <authorList>
            <person name="Lou Y.C."/>
        </authorList>
    </citation>
    <scope>NUCLEOTIDE SEQUENCE</scope>
    <source>
        <strain evidence="3">L3_082_243G1_dasL3_082_243G1_maxbin2.maxbin.015s ta_sub</strain>
    </source>
</reference>
<reference evidence="4 7" key="3">
    <citation type="submission" date="2021-06" db="EMBL/GenBank/DDBJ databases">
        <title>Interrogation of the integrated mobile genetic elements in gut-associated Bacteroides with a consensus prediction approach.</title>
        <authorList>
            <person name="Campbell D.E."/>
            <person name="Leigh J.R."/>
            <person name="Kim T."/>
            <person name="England W."/>
            <person name="Whitaker R.J."/>
            <person name="Degnan P.H."/>
        </authorList>
    </citation>
    <scope>NUCLEOTIDE SEQUENCE [LARGE SCALE GENOMIC DNA]</scope>
    <source>
        <strain evidence="4 7">WAL8669</strain>
    </source>
</reference>